<evidence type="ECO:0000313" key="1">
    <source>
        <dbReference type="EMBL" id="SHO80457.1"/>
    </source>
</evidence>
<dbReference type="InterPro" id="IPR023614">
    <property type="entry name" value="Porin_dom_sf"/>
</dbReference>
<organism evidence="1">
    <name type="scientific">hydrothermal vent metagenome</name>
    <dbReference type="NCBI Taxonomy" id="652676"/>
    <lineage>
        <taxon>unclassified sequences</taxon>
        <taxon>metagenomes</taxon>
        <taxon>ecological metagenomes</taxon>
    </lineage>
</organism>
<gene>
    <name evidence="1" type="ORF">MNB_SV-15-1175</name>
</gene>
<evidence type="ECO:0008006" key="2">
    <source>
        <dbReference type="Google" id="ProtNLM"/>
    </source>
</evidence>
<dbReference type="EMBL" id="FRYL01000010">
    <property type="protein sequence ID" value="SHO80457.1"/>
    <property type="molecule type" value="Genomic_DNA"/>
</dbReference>
<name>A0A1W1EHZ0_9ZZZZ</name>
<reference evidence="1" key="1">
    <citation type="submission" date="2016-10" db="EMBL/GenBank/DDBJ databases">
        <authorList>
            <person name="de Groot N.N."/>
        </authorList>
    </citation>
    <scope>NUCLEOTIDE SEQUENCE</scope>
</reference>
<dbReference type="Gene3D" id="2.40.160.10">
    <property type="entry name" value="Porin"/>
    <property type="match status" value="1"/>
</dbReference>
<proteinExistence type="predicted"/>
<dbReference type="AlphaFoldDB" id="A0A1W1EHZ0"/>
<protein>
    <recommendedName>
        <fullName evidence="2">Porin domain-containing protein</fullName>
    </recommendedName>
</protein>
<sequence length="477" mass="49604">MKKLLLLSIAASAVLFAGGDIKEVVVPEETPVVPCPTSNLKWYGQTVLYYQTQENINAVSDNELFDGDVSKANAGIKLGVTGSNLLDTGLGFGVEVVALGSLGLEKDGDTIAVPAPAGFVDGGADGIVNDYVSDTMQRADETGNDLNGGELTQAYLTYTAGNTTAKVGRMYLPKSLSPFAFSEKWNVFSNSFEAALLINSDLPDTTLVGAWVARANGINNLGAWNDMGANNNGIFMLTAQNKSVAGLTLTGTVYYGSEAGVILAGNTVGEDLVALWADAKFSTKVAGNTINIGVQGGTIDTGASDTTIAYGVKAGGKFAIPAFGNVALCAAYTGVDLQNSLNGVVDAGVSVQNLGTGVKTPLYTQMVGNQNYISGFNSDNGEANTYMVKASATYDLPALGNVSFAVAYSGTEIVSPKAVPTVNTNDFNELDVIAKTKLGDATVLAAYVNQTQDDSLAGVATNEIDTDIVRVWAKWDF</sequence>
<accession>A0A1W1EHZ0</accession>